<dbReference type="InterPro" id="IPR050312">
    <property type="entry name" value="IolE/XylAMocC-like"/>
</dbReference>
<feature type="domain" description="Xylose isomerase-like TIM barrel" evidence="1">
    <location>
        <begin position="65"/>
        <end position="290"/>
    </location>
</feature>
<dbReference type="InterPro" id="IPR013022">
    <property type="entry name" value="Xyl_isomerase-like_TIM-brl"/>
</dbReference>
<dbReference type="PROSITE" id="PS51318">
    <property type="entry name" value="TAT"/>
    <property type="match status" value="1"/>
</dbReference>
<dbReference type="AlphaFoldDB" id="B9XFS6"/>
<dbReference type="Gene3D" id="3.20.20.150">
    <property type="entry name" value="Divalent-metal-dependent TIM barrel enzymes"/>
    <property type="match status" value="1"/>
</dbReference>
<keyword evidence="3" id="KW-1185">Reference proteome</keyword>
<dbReference type="STRING" id="320771.Cflav_PD4461"/>
<gene>
    <name evidence="2" type="ORF">Cflav_PD4461</name>
</gene>
<accession>B9XFS6</accession>
<organism evidence="2 3">
    <name type="scientific">Pedosphaera parvula (strain Ellin514)</name>
    <dbReference type="NCBI Taxonomy" id="320771"/>
    <lineage>
        <taxon>Bacteria</taxon>
        <taxon>Pseudomonadati</taxon>
        <taxon>Verrucomicrobiota</taxon>
        <taxon>Pedosphaerae</taxon>
        <taxon>Pedosphaerales</taxon>
        <taxon>Pedosphaeraceae</taxon>
        <taxon>Pedosphaera</taxon>
    </lineage>
</organism>
<dbReference type="Proteomes" id="UP000003688">
    <property type="component" value="Unassembled WGS sequence"/>
</dbReference>
<dbReference type="PANTHER" id="PTHR12110:SF53">
    <property type="entry name" value="BLR5974 PROTEIN"/>
    <property type="match status" value="1"/>
</dbReference>
<sequence length="365" mass="40365" precursor="true">METNNYNSDRRTFIKTVATASAGIALVGTAEAESQTPSGAKTGIKLGFDNFSIRAMGWKAPELLDYAASLKLDSILISDLDAYENFSESYLKDVRAKAKDVGVQIHAGTWSICPTSKFFKNKWGTADEHLALGIRVAQTLGSPVLRVILGMQDDRKTEGGIEARIKDTVKVCKAGRSRAMDAGVKIAIENHAGDMQAWELVNLIEEAGKEYVGATLDAGNATWTLEDPMESLKILAPYVLSTGLRDSMVWEYADGAKVQWTGTGEGLVDWKVYFKKFGEVCPGVPAHLEIISGFSKEYAYLKQEFWQQYPKARANDFAKFLMMAKRGHAIEPHHSADKTAEQEYQKSELERSLKYCKEVLGLGLR</sequence>
<name>B9XFS6_PEDPL</name>
<dbReference type="OrthoDB" id="180881at2"/>
<dbReference type="GO" id="GO:0016853">
    <property type="term" value="F:isomerase activity"/>
    <property type="evidence" value="ECO:0007669"/>
    <property type="project" value="UniProtKB-KW"/>
</dbReference>
<dbReference type="EMBL" id="ABOX02000010">
    <property type="protein sequence ID" value="EEF61440.1"/>
    <property type="molecule type" value="Genomic_DNA"/>
</dbReference>
<dbReference type="InterPro" id="IPR006311">
    <property type="entry name" value="TAT_signal"/>
</dbReference>
<dbReference type="PANTHER" id="PTHR12110">
    <property type="entry name" value="HYDROXYPYRUVATE ISOMERASE"/>
    <property type="match status" value="1"/>
</dbReference>
<dbReference type="SUPFAM" id="SSF51658">
    <property type="entry name" value="Xylose isomerase-like"/>
    <property type="match status" value="1"/>
</dbReference>
<comment type="caution">
    <text evidence="2">The sequence shown here is derived from an EMBL/GenBank/DDBJ whole genome shotgun (WGS) entry which is preliminary data.</text>
</comment>
<proteinExistence type="predicted"/>
<dbReference type="RefSeq" id="WP_007414672.1">
    <property type="nucleotide sequence ID" value="NZ_ABOX02000010.1"/>
</dbReference>
<dbReference type="Pfam" id="PF01261">
    <property type="entry name" value="AP_endonuc_2"/>
    <property type="match status" value="1"/>
</dbReference>
<protein>
    <submittedName>
        <fullName evidence="2">Xylose isomerase domain protein TIM barrel</fullName>
    </submittedName>
</protein>
<keyword evidence="2" id="KW-0413">Isomerase</keyword>
<evidence type="ECO:0000313" key="2">
    <source>
        <dbReference type="EMBL" id="EEF61440.1"/>
    </source>
</evidence>
<dbReference type="InterPro" id="IPR036237">
    <property type="entry name" value="Xyl_isomerase-like_sf"/>
</dbReference>
<evidence type="ECO:0000259" key="1">
    <source>
        <dbReference type="Pfam" id="PF01261"/>
    </source>
</evidence>
<evidence type="ECO:0000313" key="3">
    <source>
        <dbReference type="Proteomes" id="UP000003688"/>
    </source>
</evidence>
<reference evidence="2 3" key="1">
    <citation type="journal article" date="2011" name="J. Bacteriol.">
        <title>Genome sequence of 'Pedosphaera parvula' Ellin514, an aerobic Verrucomicrobial isolate from pasture soil.</title>
        <authorList>
            <person name="Kant R."/>
            <person name="van Passel M.W."/>
            <person name="Sangwan P."/>
            <person name="Palva A."/>
            <person name="Lucas S."/>
            <person name="Copeland A."/>
            <person name="Lapidus A."/>
            <person name="Glavina Del Rio T."/>
            <person name="Dalin E."/>
            <person name="Tice H."/>
            <person name="Bruce D."/>
            <person name="Goodwin L."/>
            <person name="Pitluck S."/>
            <person name="Chertkov O."/>
            <person name="Larimer F.W."/>
            <person name="Land M.L."/>
            <person name="Hauser L."/>
            <person name="Brettin T.S."/>
            <person name="Detter J.C."/>
            <person name="Han S."/>
            <person name="de Vos W.M."/>
            <person name="Janssen P.H."/>
            <person name="Smidt H."/>
        </authorList>
    </citation>
    <scope>NUCLEOTIDE SEQUENCE [LARGE SCALE GENOMIC DNA]</scope>
    <source>
        <strain evidence="2 3">Ellin514</strain>
    </source>
</reference>